<name>B7Q5H3_IXOSC</name>
<dbReference type="InParanoid" id="B7Q5H3"/>
<dbReference type="Proteomes" id="UP000001555">
    <property type="component" value="Unassembled WGS sequence"/>
</dbReference>
<sequence>MHKKHRTYKNLHDNLEHYSQISGSQGANRHLCKKLSAHIYRRVPTPQTAGRVGIFL</sequence>
<proteinExistence type="predicted"/>
<dbReference type="AlphaFoldDB" id="B7Q5H3"/>
<keyword evidence="3" id="KW-1185">Reference proteome</keyword>
<accession>B7Q5H3</accession>
<evidence type="ECO:0000313" key="2">
    <source>
        <dbReference type="EnsemblMetazoa" id="ISCW010337-PA"/>
    </source>
</evidence>
<evidence type="ECO:0000313" key="3">
    <source>
        <dbReference type="Proteomes" id="UP000001555"/>
    </source>
</evidence>
<dbReference type="VEuPathDB" id="VectorBase:ISCI010337"/>
<gene>
    <name evidence="1" type="ORF">IscW_ISCW010337</name>
</gene>
<dbReference type="PaxDb" id="6945-B7Q5H3"/>
<reference evidence="2" key="2">
    <citation type="submission" date="2020-05" db="UniProtKB">
        <authorList>
            <consortium name="EnsemblMetazoa"/>
        </authorList>
    </citation>
    <scope>IDENTIFICATION</scope>
    <source>
        <strain evidence="2">wikel</strain>
    </source>
</reference>
<dbReference type="EMBL" id="ABJB010960706">
    <property type="status" value="NOT_ANNOTATED_CDS"/>
    <property type="molecule type" value="Genomic_DNA"/>
</dbReference>
<protein>
    <submittedName>
        <fullName evidence="1 2">Uncharacterized protein</fullName>
    </submittedName>
</protein>
<organism>
    <name type="scientific">Ixodes scapularis</name>
    <name type="common">Black-legged tick</name>
    <name type="synonym">Deer tick</name>
    <dbReference type="NCBI Taxonomy" id="6945"/>
    <lineage>
        <taxon>Eukaryota</taxon>
        <taxon>Metazoa</taxon>
        <taxon>Ecdysozoa</taxon>
        <taxon>Arthropoda</taxon>
        <taxon>Chelicerata</taxon>
        <taxon>Arachnida</taxon>
        <taxon>Acari</taxon>
        <taxon>Parasitiformes</taxon>
        <taxon>Ixodida</taxon>
        <taxon>Ixodoidea</taxon>
        <taxon>Ixodidae</taxon>
        <taxon>Ixodinae</taxon>
        <taxon>Ixodes</taxon>
    </lineage>
</organism>
<dbReference type="VEuPathDB" id="VectorBase:ISCW010337"/>
<evidence type="ECO:0000313" key="1">
    <source>
        <dbReference type="EMBL" id="EEC14095.1"/>
    </source>
</evidence>
<reference evidence="1 3" key="1">
    <citation type="submission" date="2008-03" db="EMBL/GenBank/DDBJ databases">
        <title>Annotation of Ixodes scapularis.</title>
        <authorList>
            <consortium name="Ixodes scapularis Genome Project Consortium"/>
            <person name="Caler E."/>
            <person name="Hannick L.I."/>
            <person name="Bidwell S."/>
            <person name="Joardar V."/>
            <person name="Thiagarajan M."/>
            <person name="Amedeo P."/>
            <person name="Galinsky K.J."/>
            <person name="Schobel S."/>
            <person name="Inman J."/>
            <person name="Hostetler J."/>
            <person name="Miller J."/>
            <person name="Hammond M."/>
            <person name="Megy K."/>
            <person name="Lawson D."/>
            <person name="Kodira C."/>
            <person name="Sutton G."/>
            <person name="Meyer J."/>
            <person name="Hill C.A."/>
            <person name="Birren B."/>
            <person name="Nene V."/>
            <person name="Collins F."/>
            <person name="Alarcon-Chaidez F."/>
            <person name="Wikel S."/>
            <person name="Strausberg R."/>
        </authorList>
    </citation>
    <scope>NUCLEOTIDE SEQUENCE [LARGE SCALE GENOMIC DNA]</scope>
    <source>
        <strain evidence="3">Wikel</strain>
        <strain evidence="1">Wikel colony</strain>
    </source>
</reference>
<dbReference type="EMBL" id="DS861350">
    <property type="protein sequence ID" value="EEC14095.1"/>
    <property type="molecule type" value="Genomic_DNA"/>
</dbReference>
<dbReference type="HOGENOM" id="CLU_3016542_0_0_1"/>
<dbReference type="EnsemblMetazoa" id="ISCW010337-RA">
    <property type="protein sequence ID" value="ISCW010337-PA"/>
    <property type="gene ID" value="ISCW010337"/>
</dbReference>